<protein>
    <submittedName>
        <fullName evidence="8">Starch-binding associating with outer membrane</fullName>
    </submittedName>
</protein>
<dbReference type="Gene3D" id="1.25.40.390">
    <property type="match status" value="1"/>
</dbReference>
<evidence type="ECO:0000256" key="2">
    <source>
        <dbReference type="ARBA" id="ARBA00006275"/>
    </source>
</evidence>
<dbReference type="OrthoDB" id="9792139at2"/>
<comment type="subcellular location">
    <subcellularLocation>
        <location evidence="1">Cell outer membrane</location>
    </subcellularLocation>
</comment>
<evidence type="ECO:0000313" key="8">
    <source>
        <dbReference type="EMBL" id="SEI37578.1"/>
    </source>
</evidence>
<name>A0A1H6Q159_9BACT</name>
<dbReference type="STRING" id="408657.SAMN04487995_0151"/>
<dbReference type="InterPro" id="IPR012944">
    <property type="entry name" value="SusD_RagB_dom"/>
</dbReference>
<dbReference type="Pfam" id="PF07980">
    <property type="entry name" value="SusD_RagB"/>
    <property type="match status" value="1"/>
</dbReference>
<evidence type="ECO:0000259" key="7">
    <source>
        <dbReference type="Pfam" id="PF14322"/>
    </source>
</evidence>
<evidence type="ECO:0000313" key="9">
    <source>
        <dbReference type="Proteomes" id="UP000199532"/>
    </source>
</evidence>
<dbReference type="PROSITE" id="PS51257">
    <property type="entry name" value="PROKAR_LIPOPROTEIN"/>
    <property type="match status" value="1"/>
</dbReference>
<dbReference type="GO" id="GO:0009279">
    <property type="term" value="C:cell outer membrane"/>
    <property type="evidence" value="ECO:0007669"/>
    <property type="project" value="UniProtKB-SubCell"/>
</dbReference>
<dbReference type="InterPro" id="IPR033985">
    <property type="entry name" value="SusD-like_N"/>
</dbReference>
<keyword evidence="9" id="KW-1185">Reference proteome</keyword>
<comment type="similarity">
    <text evidence="2">Belongs to the SusD family.</text>
</comment>
<accession>A0A1H6Q159</accession>
<dbReference type="EMBL" id="FNXY01000001">
    <property type="protein sequence ID" value="SEI37578.1"/>
    <property type="molecule type" value="Genomic_DNA"/>
</dbReference>
<sequence length="553" mass="62213">MKISNVTAFVLALFFLSGCSDFLKEENKSNIISDEYYATAEGYEKLINAAYSSLRSVYADPWVFCAGTDMYVEGRTQQPVGLSEYRNLIADDNEVLTFYTSLYKGIQLINTAIYFNDKTAQTATLNARRGEMKFLRAYYYFLAVQTFGGVGIVTDRFTEPVDVFKRDEASVVYEFVINEMKEAIDLVPETVSNAEFGRVTKRAVRHMLAKVYLTRGYEAYAGADDFKTAAALADAAINGQGLTISFEDLFYPGKDINNEVLFSIQFAPGSLPTETSGGNTQAAYFGPYFGGQGAVLGYPYRTYALTPTMYTFDLFTKEDARFDATFMINFYARYYDYYTKSTERNSLVVQYYYAPKWVNSPADIAAWRAADPARREKTIVYPYSGEWEASRTVVLDNYTPSVKKFDDPNSQFGANTSTRDFFLARLGETYLIAAEAYFKSGNSALAAERINTVRKRAAKPGVDLSIQPSAVSINFILDERGRELVGEYHRWFDLKRTGTLVERSKVYNKDVKKWFTSGIDPFAGVGGALKILRPIPNRALDLNQGEFGQNPGY</sequence>
<dbReference type="Proteomes" id="UP000199532">
    <property type="component" value="Unassembled WGS sequence"/>
</dbReference>
<evidence type="ECO:0000256" key="1">
    <source>
        <dbReference type="ARBA" id="ARBA00004442"/>
    </source>
</evidence>
<evidence type="ECO:0000256" key="5">
    <source>
        <dbReference type="ARBA" id="ARBA00023237"/>
    </source>
</evidence>
<organism evidence="8 9">
    <name type="scientific">Dyadobacter koreensis</name>
    <dbReference type="NCBI Taxonomy" id="408657"/>
    <lineage>
        <taxon>Bacteria</taxon>
        <taxon>Pseudomonadati</taxon>
        <taxon>Bacteroidota</taxon>
        <taxon>Cytophagia</taxon>
        <taxon>Cytophagales</taxon>
        <taxon>Spirosomataceae</taxon>
        <taxon>Dyadobacter</taxon>
    </lineage>
</organism>
<dbReference type="Pfam" id="PF14322">
    <property type="entry name" value="SusD-like_3"/>
    <property type="match status" value="1"/>
</dbReference>
<dbReference type="InterPro" id="IPR011990">
    <property type="entry name" value="TPR-like_helical_dom_sf"/>
</dbReference>
<dbReference type="SUPFAM" id="SSF48452">
    <property type="entry name" value="TPR-like"/>
    <property type="match status" value="1"/>
</dbReference>
<evidence type="ECO:0000256" key="4">
    <source>
        <dbReference type="ARBA" id="ARBA00023136"/>
    </source>
</evidence>
<proteinExistence type="inferred from homology"/>
<evidence type="ECO:0000259" key="6">
    <source>
        <dbReference type="Pfam" id="PF07980"/>
    </source>
</evidence>
<feature type="domain" description="RagB/SusD" evidence="6">
    <location>
        <begin position="300"/>
        <end position="553"/>
    </location>
</feature>
<reference evidence="8 9" key="1">
    <citation type="submission" date="2016-10" db="EMBL/GenBank/DDBJ databases">
        <authorList>
            <person name="de Groot N.N."/>
        </authorList>
    </citation>
    <scope>NUCLEOTIDE SEQUENCE [LARGE SCALE GENOMIC DNA]</scope>
    <source>
        <strain evidence="8 9">DSM 19938</strain>
    </source>
</reference>
<keyword evidence="4" id="KW-0472">Membrane</keyword>
<dbReference type="AlphaFoldDB" id="A0A1H6Q159"/>
<keyword evidence="5" id="KW-0998">Cell outer membrane</keyword>
<feature type="domain" description="SusD-like N-terminal" evidence="7">
    <location>
        <begin position="67"/>
        <end position="213"/>
    </location>
</feature>
<keyword evidence="3" id="KW-0732">Signal</keyword>
<dbReference type="RefSeq" id="WP_090330801.1">
    <property type="nucleotide sequence ID" value="NZ_FNXY01000001.1"/>
</dbReference>
<evidence type="ECO:0000256" key="3">
    <source>
        <dbReference type="ARBA" id="ARBA00022729"/>
    </source>
</evidence>
<gene>
    <name evidence="8" type="ORF">SAMN04487995_0151</name>
</gene>